<dbReference type="PANTHER" id="PTHR21461">
    <property type="entry name" value="GLYCOSYLTRANSFERASE FAMILY 92 PROTEIN"/>
    <property type="match status" value="1"/>
</dbReference>
<sequence>MAGIEVLRRSLPARDLAVETGAPGPAGPTRLWDTVADDAGRVRLFFGAGTSPAAFLPDGGPGCALPLELREVSGCTMMTVEAAGAPEAPLAVSLAGGGTIEVTPAPAEWDLFDGLNTLLAFRIGETATQVAEALAYHATHHGAEAALIVNRLPAEEGFAGALRDALEGVTLRVVLVDLPLPAGKPGQGPENHVFLAPDAPGKDRMEAPAPDPWRAPLGEGILFEALKWRFLARARAVLTLDVTDILAPRSQGMQSAFDLCDTAENGVILLVGRRIYPWRVRNGQEARLGDHICRQFDGRRGIARWGVAPQKAGLENTWRMVRVAYAKPEDGAIVPFLRAMAIRVPGRTSSELAPKTSLIEDPDLLDLSQRIFGHKPIRPPVSRPRPAPERATQAGRTAIVTTMKNEGPFILEWLAYHRAIGVDDFLIYTNDCTDGTDTMLGMLQQKGIVQHRANPWVPGGDLKPQHAALQAAESEPVMQNCGWGICMDVDEFIDIKIGDGTLASLYAAMGEANMISLTWRLFGNSEIHAYEDRFLIDQFTRCAPEIVRKPHQAWGFKTLFRNIEIYKKLGVHRPKGLKPNLWDQVRWLNGSGQRMPKEMYRNGWRSTLETYGYDWVQLNHYAVRSAESFLVKRDRGRVNHVDRDQGLNYWFRMNHNADEDRSIQRMIPAARAEFDRLMADPDIRAAHDHSVKCHRDKIADLMETENYRTFYAELTGARMERLCRLQQHFGSAVFAAGPGVIPEELHERDLPPDFFFTVDFQGEAEH</sequence>
<dbReference type="Pfam" id="PF13704">
    <property type="entry name" value="Glyco_tranf_2_4"/>
    <property type="match status" value="1"/>
</dbReference>
<dbReference type="GO" id="GO:0016020">
    <property type="term" value="C:membrane"/>
    <property type="evidence" value="ECO:0007669"/>
    <property type="project" value="UniProtKB-SubCell"/>
</dbReference>
<keyword evidence="5" id="KW-1185">Reference proteome</keyword>
<accession>A0A4S3MT74</accession>
<keyword evidence="2" id="KW-0812">Transmembrane</keyword>
<dbReference type="Proteomes" id="UP000309450">
    <property type="component" value="Unassembled WGS sequence"/>
</dbReference>
<protein>
    <submittedName>
        <fullName evidence="4">Glycosyltransferase family 2 protein</fullName>
    </submittedName>
</protein>
<dbReference type="GO" id="GO:0016757">
    <property type="term" value="F:glycosyltransferase activity"/>
    <property type="evidence" value="ECO:0007669"/>
    <property type="project" value="TreeGrafter"/>
</dbReference>
<dbReference type="AlphaFoldDB" id="A0A4S3MT74"/>
<comment type="subcellular location">
    <subcellularLocation>
        <location evidence="1">Membrane</location>
        <topology evidence="1">Single-pass membrane protein</topology>
    </subcellularLocation>
</comment>
<organism evidence="4 5">
    <name type="scientific">Aliigemmobacter aestuarii</name>
    <dbReference type="NCBI Taxonomy" id="1445661"/>
    <lineage>
        <taxon>Bacteria</taxon>
        <taxon>Pseudomonadati</taxon>
        <taxon>Pseudomonadota</taxon>
        <taxon>Alphaproteobacteria</taxon>
        <taxon>Rhodobacterales</taxon>
        <taxon>Paracoccaceae</taxon>
        <taxon>Aliigemmobacter</taxon>
    </lineage>
</organism>
<keyword evidence="3" id="KW-1133">Transmembrane helix</keyword>
<gene>
    <name evidence="4" type="ORF">E7811_01420</name>
</gene>
<evidence type="ECO:0000313" key="5">
    <source>
        <dbReference type="Proteomes" id="UP000309450"/>
    </source>
</evidence>
<name>A0A4S3MT74_9RHOB</name>
<comment type="caution">
    <text evidence="4">The sequence shown here is derived from an EMBL/GenBank/DDBJ whole genome shotgun (WGS) entry which is preliminary data.</text>
</comment>
<evidence type="ECO:0000313" key="4">
    <source>
        <dbReference type="EMBL" id="THD85800.1"/>
    </source>
</evidence>
<dbReference type="OrthoDB" id="4964299at2"/>
<reference evidence="4 5" key="1">
    <citation type="submission" date="2019-04" db="EMBL/GenBank/DDBJ databases">
        <title>Draft genome sequence of Gemmobacter aestuarii sp. nov.</title>
        <authorList>
            <person name="Hameed A."/>
            <person name="Lin S.-Y."/>
            <person name="Shahina M."/>
            <person name="Lai W.-A."/>
            <person name="Young C.-C."/>
        </authorList>
    </citation>
    <scope>NUCLEOTIDE SEQUENCE [LARGE SCALE GENOMIC DNA]</scope>
    <source>
        <strain evidence="4 5">CC-PW-75</strain>
    </source>
</reference>
<keyword evidence="3" id="KW-0472">Membrane</keyword>
<dbReference type="PANTHER" id="PTHR21461:SF69">
    <property type="entry name" value="GLYCOSYLTRANSFERASE FAMILY 92 PROTEIN"/>
    <property type="match status" value="1"/>
</dbReference>
<evidence type="ECO:0000256" key="2">
    <source>
        <dbReference type="ARBA" id="ARBA00022692"/>
    </source>
</evidence>
<evidence type="ECO:0000256" key="3">
    <source>
        <dbReference type="ARBA" id="ARBA00022989"/>
    </source>
</evidence>
<keyword evidence="4" id="KW-0808">Transferase</keyword>
<proteinExistence type="predicted"/>
<evidence type="ECO:0000256" key="1">
    <source>
        <dbReference type="ARBA" id="ARBA00004167"/>
    </source>
</evidence>
<dbReference type="GO" id="GO:0005737">
    <property type="term" value="C:cytoplasm"/>
    <property type="evidence" value="ECO:0007669"/>
    <property type="project" value="TreeGrafter"/>
</dbReference>
<dbReference type="EMBL" id="SSND01000001">
    <property type="protein sequence ID" value="THD85800.1"/>
    <property type="molecule type" value="Genomic_DNA"/>
</dbReference>